<name>A0A7T7KX23_9ACTN</name>
<gene>
    <name evidence="2" type="ORF">JEQ17_21720</name>
</gene>
<dbReference type="RefSeq" id="WP_200396778.1">
    <property type="nucleotide sequence ID" value="NZ_CP066831.1"/>
</dbReference>
<protein>
    <submittedName>
        <fullName evidence="2">Uncharacterized protein</fullName>
    </submittedName>
</protein>
<sequence>MSEPTPPPAPSPTAPPGASPGPEATPETRRSWRDLPVEQQIDSWETAVPGSAERMLRQVEAD</sequence>
<feature type="compositionally biased region" description="Pro residues" evidence="1">
    <location>
        <begin position="1"/>
        <end position="19"/>
    </location>
</feature>
<evidence type="ECO:0000313" key="3">
    <source>
        <dbReference type="Proteomes" id="UP000595636"/>
    </source>
</evidence>
<dbReference type="AlphaFoldDB" id="A0A7T7KX23"/>
<evidence type="ECO:0000313" key="2">
    <source>
        <dbReference type="EMBL" id="QQM41808.1"/>
    </source>
</evidence>
<dbReference type="EMBL" id="CP066831">
    <property type="protein sequence ID" value="QQM41808.1"/>
    <property type="molecule type" value="Genomic_DNA"/>
</dbReference>
<dbReference type="KEGG" id="slf:JEQ17_21720"/>
<dbReference type="Proteomes" id="UP000595636">
    <property type="component" value="Chromosome"/>
</dbReference>
<proteinExistence type="predicted"/>
<feature type="compositionally biased region" description="Basic and acidic residues" evidence="1">
    <location>
        <begin position="26"/>
        <end position="36"/>
    </location>
</feature>
<feature type="region of interest" description="Disordered" evidence="1">
    <location>
        <begin position="1"/>
        <end position="49"/>
    </location>
</feature>
<organism evidence="2 3">
    <name type="scientific">Streptomyces liliifuscus</name>
    <dbReference type="NCBI Taxonomy" id="2797636"/>
    <lineage>
        <taxon>Bacteria</taxon>
        <taxon>Bacillati</taxon>
        <taxon>Actinomycetota</taxon>
        <taxon>Actinomycetes</taxon>
        <taxon>Kitasatosporales</taxon>
        <taxon>Streptomycetaceae</taxon>
        <taxon>Streptomyces</taxon>
    </lineage>
</organism>
<evidence type="ECO:0000256" key="1">
    <source>
        <dbReference type="SAM" id="MobiDB-lite"/>
    </source>
</evidence>
<keyword evidence="3" id="KW-1185">Reference proteome</keyword>
<reference evidence="2 3" key="1">
    <citation type="submission" date="2020-12" db="EMBL/GenBank/DDBJ databases">
        <title>A novel species.</title>
        <authorList>
            <person name="Li K."/>
        </authorList>
    </citation>
    <scope>NUCLEOTIDE SEQUENCE [LARGE SCALE GENOMIC DNA]</scope>
    <source>
        <strain evidence="2 3">ZYC-3</strain>
    </source>
</reference>
<accession>A0A7T7KX23</accession>